<keyword evidence="2" id="KW-1185">Reference proteome</keyword>
<dbReference type="RefSeq" id="WP_163285338.1">
    <property type="nucleotide sequence ID" value="NZ_JAAGVY010000017.1"/>
</dbReference>
<name>A0A7K3WQL5_9FLAO</name>
<gene>
    <name evidence="1" type="ORF">G3O08_10595</name>
</gene>
<protein>
    <submittedName>
        <fullName evidence="1">Uncharacterized protein</fullName>
    </submittedName>
</protein>
<dbReference type="PROSITE" id="PS51257">
    <property type="entry name" value="PROKAR_LIPOPROTEIN"/>
    <property type="match status" value="1"/>
</dbReference>
<evidence type="ECO:0000313" key="2">
    <source>
        <dbReference type="Proteomes" id="UP000486602"/>
    </source>
</evidence>
<organism evidence="1 2">
    <name type="scientific">Cryomorpha ignava</name>
    <dbReference type="NCBI Taxonomy" id="101383"/>
    <lineage>
        <taxon>Bacteria</taxon>
        <taxon>Pseudomonadati</taxon>
        <taxon>Bacteroidota</taxon>
        <taxon>Flavobacteriia</taxon>
        <taxon>Flavobacteriales</taxon>
        <taxon>Cryomorphaceae</taxon>
        <taxon>Cryomorpha</taxon>
    </lineage>
</organism>
<comment type="caution">
    <text evidence="1">The sequence shown here is derived from an EMBL/GenBank/DDBJ whole genome shotgun (WGS) entry which is preliminary data.</text>
</comment>
<evidence type="ECO:0000313" key="1">
    <source>
        <dbReference type="EMBL" id="NEN23947.1"/>
    </source>
</evidence>
<dbReference type="AlphaFoldDB" id="A0A7K3WQL5"/>
<reference evidence="1 2" key="1">
    <citation type="submission" date="2020-02" db="EMBL/GenBank/DDBJ databases">
        <title>Out from the shadows clarifying the taxonomy of the family Cryomorphaceae and related taxa by utilizing the GTDB taxonomic framework.</title>
        <authorList>
            <person name="Bowman J.P."/>
        </authorList>
    </citation>
    <scope>NUCLEOTIDE SEQUENCE [LARGE SCALE GENOMIC DNA]</scope>
    <source>
        <strain evidence="1 2">QSSC 1-22</strain>
    </source>
</reference>
<sequence length="263" mass="29146">MGKIKLIVLILGIIVLTACEKRPEALEQYLPQIEMISAKVTSGGKIEVRARLISEGPRGLYYLGFCADSVPNPKIDQNQVLTSYLYGDEFVAILGNTFYPGTYSELYVNAFAANDFAYSIAIPVFLDSTSSVGIRPDVNVPCELGINEVKLFQNLSAQNYSNIGEVVTSGGISKFTATINNSQKVRFTFKELDQRIYTSTYTLIDMENDQMLVTVIQNGTENNISPGIDIFVNRVENQTFDIVICGANWGFNNSMKTRVRVSL</sequence>
<dbReference type="EMBL" id="JAAGVY010000017">
    <property type="protein sequence ID" value="NEN23947.1"/>
    <property type="molecule type" value="Genomic_DNA"/>
</dbReference>
<proteinExistence type="predicted"/>
<dbReference type="Proteomes" id="UP000486602">
    <property type="component" value="Unassembled WGS sequence"/>
</dbReference>
<accession>A0A7K3WQL5</accession>